<dbReference type="PANTHER" id="PTHR34477:SF5">
    <property type="entry name" value="BSL5627 PROTEIN"/>
    <property type="match status" value="1"/>
</dbReference>
<evidence type="ECO:0000259" key="2">
    <source>
        <dbReference type="PROSITE" id="PS50164"/>
    </source>
</evidence>
<protein>
    <recommendedName>
        <fullName evidence="2">GIY-YIG domain-containing protein</fullName>
    </recommendedName>
</protein>
<evidence type="ECO:0000256" key="1">
    <source>
        <dbReference type="ARBA" id="ARBA00007435"/>
    </source>
</evidence>
<name>A0A1J4U1L7_9BACT</name>
<comment type="similarity">
    <text evidence="1">Belongs to the UPF0213 family.</text>
</comment>
<feature type="domain" description="GIY-YIG" evidence="2">
    <location>
        <begin position="4"/>
        <end position="81"/>
    </location>
</feature>
<dbReference type="EMBL" id="MNVC01000047">
    <property type="protein sequence ID" value="OIO18290.1"/>
    <property type="molecule type" value="Genomic_DNA"/>
</dbReference>
<accession>A0A1J4U1L7</accession>
<evidence type="ECO:0000313" key="3">
    <source>
        <dbReference type="EMBL" id="OIO18290.1"/>
    </source>
</evidence>
<dbReference type="InterPro" id="IPR000305">
    <property type="entry name" value="GIY-YIG_endonuc"/>
</dbReference>
<comment type="caution">
    <text evidence="3">The sequence shown here is derived from an EMBL/GenBank/DDBJ whole genome shotgun (WGS) entry which is preliminary data.</text>
</comment>
<dbReference type="Pfam" id="PF01541">
    <property type="entry name" value="GIY-YIG"/>
    <property type="match status" value="1"/>
</dbReference>
<sequence>MYGKNYYVYIMSNQYHTVFYIGMTNSLERRMLEHTLTKNNNSFTSKYKIKELLYYEEYSDPASAISREKQLKGWRREKKLELIKKLNPELKNLLQED</sequence>
<dbReference type="Gene3D" id="3.40.1440.10">
    <property type="entry name" value="GIY-YIG endonuclease"/>
    <property type="match status" value="1"/>
</dbReference>
<evidence type="ECO:0000313" key="4">
    <source>
        <dbReference type="Proteomes" id="UP000181941"/>
    </source>
</evidence>
<dbReference type="SUPFAM" id="SSF82771">
    <property type="entry name" value="GIY-YIG endonuclease"/>
    <property type="match status" value="1"/>
</dbReference>
<dbReference type="AlphaFoldDB" id="A0A1J4U1L7"/>
<dbReference type="InterPro" id="IPR035901">
    <property type="entry name" value="GIY-YIG_endonuc_sf"/>
</dbReference>
<dbReference type="InterPro" id="IPR050190">
    <property type="entry name" value="UPF0213_domain"/>
</dbReference>
<reference evidence="3 4" key="1">
    <citation type="journal article" date="2016" name="Environ. Microbiol.">
        <title>Genomic resolution of a cold subsurface aquifer community provides metabolic insights for novel microbes adapted to high CO concentrations.</title>
        <authorList>
            <person name="Probst A.J."/>
            <person name="Castelle C.J."/>
            <person name="Singh A."/>
            <person name="Brown C.T."/>
            <person name="Anantharaman K."/>
            <person name="Sharon I."/>
            <person name="Hug L.A."/>
            <person name="Burstein D."/>
            <person name="Emerson J.B."/>
            <person name="Thomas B.C."/>
            <person name="Banfield J.F."/>
        </authorList>
    </citation>
    <scope>NUCLEOTIDE SEQUENCE [LARGE SCALE GENOMIC DNA]</scope>
    <source>
        <strain evidence="3">CG1_02_32_51</strain>
    </source>
</reference>
<proteinExistence type="inferred from homology"/>
<dbReference type="PANTHER" id="PTHR34477">
    <property type="entry name" value="UPF0213 PROTEIN YHBQ"/>
    <property type="match status" value="1"/>
</dbReference>
<dbReference type="STRING" id="1805238.AUJ23_03955"/>
<dbReference type="Proteomes" id="UP000181941">
    <property type="component" value="Unassembled WGS sequence"/>
</dbReference>
<gene>
    <name evidence="3" type="ORF">AUJ23_03955</name>
</gene>
<organism evidence="3 4">
    <name type="scientific">Candidatus Magasanikbacteria bacterium CG1_02_32_51</name>
    <dbReference type="NCBI Taxonomy" id="1805238"/>
    <lineage>
        <taxon>Bacteria</taxon>
        <taxon>Candidatus Magasanikiibacteriota</taxon>
    </lineage>
</organism>
<dbReference type="PROSITE" id="PS50164">
    <property type="entry name" value="GIY_YIG"/>
    <property type="match status" value="1"/>
</dbReference>
<dbReference type="CDD" id="cd10448">
    <property type="entry name" value="GIY-YIG_unchar_3"/>
    <property type="match status" value="1"/>
</dbReference>